<organism evidence="7 8">
    <name type="scientific">Cephalotrichum gorgonifer</name>
    <dbReference type="NCBI Taxonomy" id="2041049"/>
    <lineage>
        <taxon>Eukaryota</taxon>
        <taxon>Fungi</taxon>
        <taxon>Dikarya</taxon>
        <taxon>Ascomycota</taxon>
        <taxon>Pezizomycotina</taxon>
        <taxon>Sordariomycetes</taxon>
        <taxon>Hypocreomycetidae</taxon>
        <taxon>Microascales</taxon>
        <taxon>Microascaceae</taxon>
        <taxon>Cephalotrichum</taxon>
    </lineage>
</organism>
<dbReference type="PANTHER" id="PTHR11552">
    <property type="entry name" value="GLUCOSE-METHANOL-CHOLINE GMC OXIDOREDUCTASE"/>
    <property type="match status" value="1"/>
</dbReference>
<dbReference type="Gene3D" id="3.30.560.10">
    <property type="entry name" value="Glucose Oxidase, domain 3"/>
    <property type="match status" value="1"/>
</dbReference>
<keyword evidence="3" id="KW-0285">Flavoprotein</keyword>
<comment type="similarity">
    <text evidence="1">Belongs to the GMC oxidoreductase family.</text>
</comment>
<feature type="chain" id="PRO_5042103745" description="Glucose-methanol-choline oxidoreductase N-terminal domain-containing protein" evidence="5">
    <location>
        <begin position="24"/>
        <end position="714"/>
    </location>
</feature>
<dbReference type="GO" id="GO:0050660">
    <property type="term" value="F:flavin adenine dinucleotide binding"/>
    <property type="evidence" value="ECO:0007669"/>
    <property type="project" value="InterPro"/>
</dbReference>
<reference evidence="7" key="1">
    <citation type="submission" date="2018-03" db="EMBL/GenBank/DDBJ databases">
        <authorList>
            <person name="Guldener U."/>
        </authorList>
    </citation>
    <scope>NUCLEOTIDE SEQUENCE</scope>
</reference>
<evidence type="ECO:0000313" key="8">
    <source>
        <dbReference type="Proteomes" id="UP001187682"/>
    </source>
</evidence>
<dbReference type="GO" id="GO:0044550">
    <property type="term" value="P:secondary metabolite biosynthetic process"/>
    <property type="evidence" value="ECO:0007669"/>
    <property type="project" value="TreeGrafter"/>
</dbReference>
<feature type="region of interest" description="Disordered" evidence="4">
    <location>
        <begin position="652"/>
        <end position="714"/>
    </location>
</feature>
<dbReference type="SUPFAM" id="SSF51905">
    <property type="entry name" value="FAD/NAD(P)-binding domain"/>
    <property type="match status" value="1"/>
</dbReference>
<dbReference type="EMBL" id="ONZQ02000004">
    <property type="protein sequence ID" value="SPO01222.1"/>
    <property type="molecule type" value="Genomic_DNA"/>
</dbReference>
<evidence type="ECO:0000256" key="5">
    <source>
        <dbReference type="SAM" id="SignalP"/>
    </source>
</evidence>
<protein>
    <recommendedName>
        <fullName evidence="6">Glucose-methanol-choline oxidoreductase N-terminal domain-containing protein</fullName>
    </recommendedName>
</protein>
<dbReference type="GO" id="GO:0016614">
    <property type="term" value="F:oxidoreductase activity, acting on CH-OH group of donors"/>
    <property type="evidence" value="ECO:0007669"/>
    <property type="project" value="InterPro"/>
</dbReference>
<dbReference type="InterPro" id="IPR000172">
    <property type="entry name" value="GMC_OxRdtase_N"/>
</dbReference>
<evidence type="ECO:0000256" key="4">
    <source>
        <dbReference type="SAM" id="MobiDB-lite"/>
    </source>
</evidence>
<dbReference type="Proteomes" id="UP001187682">
    <property type="component" value="Unassembled WGS sequence"/>
</dbReference>
<feature type="signal peptide" evidence="5">
    <location>
        <begin position="1"/>
        <end position="23"/>
    </location>
</feature>
<dbReference type="PIRSF" id="PIRSF000137">
    <property type="entry name" value="Alcohol_oxidase"/>
    <property type="match status" value="1"/>
</dbReference>
<comment type="cofactor">
    <cofactor evidence="3">
        <name>FAD</name>
        <dbReference type="ChEBI" id="CHEBI:57692"/>
    </cofactor>
</comment>
<keyword evidence="8" id="KW-1185">Reference proteome</keyword>
<dbReference type="SUPFAM" id="SSF54373">
    <property type="entry name" value="FAD-linked reductases, C-terminal domain"/>
    <property type="match status" value="1"/>
</dbReference>
<dbReference type="Gene3D" id="3.50.50.60">
    <property type="entry name" value="FAD/NAD(P)-binding domain"/>
    <property type="match status" value="1"/>
</dbReference>
<dbReference type="PANTHER" id="PTHR11552:SF115">
    <property type="entry name" value="DEHYDROGENASE XPTC-RELATED"/>
    <property type="match status" value="1"/>
</dbReference>
<evidence type="ECO:0000313" key="7">
    <source>
        <dbReference type="EMBL" id="SPO01222.1"/>
    </source>
</evidence>
<feature type="compositionally biased region" description="Basic and acidic residues" evidence="4">
    <location>
        <begin position="693"/>
        <end position="704"/>
    </location>
</feature>
<name>A0AAE8MVP5_9PEZI</name>
<dbReference type="InterPro" id="IPR007867">
    <property type="entry name" value="GMC_OxRtase_C"/>
</dbReference>
<sequence>MSPTYAIGLRGLLAASLLGVAVARPSHARGALVKRQDELLDEYDFIVVGAGTAGLTVADRLSEEGKFTVLCIEYGYLDSSTAITTVGPGPRENTLPSGSRYYNITSVPQPGLADQPKAAMAGAVVGGSSAVNGMFFDRGSAEDYDSWVSSAGEWSADFADEWGWENILPYFKKSVTFHPPSAEVADEYGITYDVEGAYGGVTPIHSSYAPYQWSVSKYIWDGFKTVEGVEFPVEGADGHAVGVFWCPNSIDPSTRTRSYSKIGHYDTEGGPAYRQNFHLLTGHRVTQVTLEEAEDGVWDATGVLFTPRDGNMPKKGAWKVKARKEVIVSAGALHSPQVLERSGIGAADILEAANVSVKVKLPGVGSNFQDHPNYPISFRWQKDVGPTPENMNSNEEFMAQAQELWAANKTGPLAAYVNTAAFLPLSVLTPDYASIVDEILAQKPEDLLPEGLDPTIYAGYGEHLKVLAALYNSTGAAVLEVPFSGRSTFSIVNLKELSRGSVHISPEDDGIDEFGRGNVEPVVDYRALSNPIDNRINAIFVSFMRQFLSSEAMVEALDPVEVSPGLEEYPDGSEELDGWLRRVLNPSTGHPVGTCSLGPIELAGVVGPDLTVYGTRKLSVADNSIMPVIPGTHTSSTAYAIGEKAADLVKRRAGWSEAGEGAPEADKPTVEAPEVEVPEEVPAVEIEVPEEGSEAKIEVPKDAPEVDLEIPAQP</sequence>
<dbReference type="Pfam" id="PF00732">
    <property type="entry name" value="GMC_oxred_N"/>
    <property type="match status" value="1"/>
</dbReference>
<evidence type="ECO:0000259" key="6">
    <source>
        <dbReference type="PROSITE" id="PS00624"/>
    </source>
</evidence>
<keyword evidence="3" id="KW-0274">FAD</keyword>
<keyword evidence="5" id="KW-0732">Signal</keyword>
<feature type="binding site" evidence="3">
    <location>
        <position position="124"/>
    </location>
    <ligand>
        <name>FAD</name>
        <dbReference type="ChEBI" id="CHEBI:57692"/>
    </ligand>
</feature>
<dbReference type="Pfam" id="PF05199">
    <property type="entry name" value="GMC_oxred_C"/>
    <property type="match status" value="1"/>
</dbReference>
<feature type="binding site" evidence="3">
    <location>
        <position position="285"/>
    </location>
    <ligand>
        <name>FAD</name>
        <dbReference type="ChEBI" id="CHEBI:57692"/>
    </ligand>
</feature>
<dbReference type="PROSITE" id="PS00624">
    <property type="entry name" value="GMC_OXRED_2"/>
    <property type="match status" value="1"/>
</dbReference>
<comment type="caution">
    <text evidence="7">The sequence shown here is derived from an EMBL/GenBank/DDBJ whole genome shotgun (WGS) entry which is preliminary data.</text>
</comment>
<gene>
    <name evidence="7" type="ORF">DNG_03969</name>
</gene>
<feature type="active site" description="Proton donor" evidence="2">
    <location>
        <position position="590"/>
    </location>
</feature>
<feature type="domain" description="Glucose-methanol-choline oxidoreductase N-terminal" evidence="6">
    <location>
        <begin position="331"/>
        <end position="345"/>
    </location>
</feature>
<dbReference type="AlphaFoldDB" id="A0AAE8MVP5"/>
<evidence type="ECO:0000256" key="3">
    <source>
        <dbReference type="PIRSR" id="PIRSR000137-2"/>
    </source>
</evidence>
<accession>A0AAE8MVP5</accession>
<evidence type="ECO:0000256" key="2">
    <source>
        <dbReference type="PIRSR" id="PIRSR000137-1"/>
    </source>
</evidence>
<proteinExistence type="inferred from homology"/>
<dbReference type="InterPro" id="IPR012132">
    <property type="entry name" value="GMC_OxRdtase"/>
</dbReference>
<dbReference type="InterPro" id="IPR036188">
    <property type="entry name" value="FAD/NAD-bd_sf"/>
</dbReference>
<evidence type="ECO:0000256" key="1">
    <source>
        <dbReference type="ARBA" id="ARBA00010790"/>
    </source>
</evidence>
<feature type="active site" description="Proton acceptor" evidence="2">
    <location>
        <position position="633"/>
    </location>
</feature>